<dbReference type="Gene3D" id="1.10.357.40">
    <property type="entry name" value="YbiA-like"/>
    <property type="match status" value="2"/>
</dbReference>
<dbReference type="CDD" id="cd15457">
    <property type="entry name" value="NADAR"/>
    <property type="match status" value="2"/>
</dbReference>
<name>A0AAD7J5E5_9AGAR</name>
<dbReference type="Proteomes" id="UP001215598">
    <property type="component" value="Unassembled WGS sequence"/>
</dbReference>
<reference evidence="2" key="1">
    <citation type="submission" date="2023-03" db="EMBL/GenBank/DDBJ databases">
        <title>Massive genome expansion in bonnet fungi (Mycena s.s.) driven by repeated elements and novel gene families across ecological guilds.</title>
        <authorList>
            <consortium name="Lawrence Berkeley National Laboratory"/>
            <person name="Harder C.B."/>
            <person name="Miyauchi S."/>
            <person name="Viragh M."/>
            <person name="Kuo A."/>
            <person name="Thoen E."/>
            <person name="Andreopoulos B."/>
            <person name="Lu D."/>
            <person name="Skrede I."/>
            <person name="Drula E."/>
            <person name="Henrissat B."/>
            <person name="Morin E."/>
            <person name="Kohler A."/>
            <person name="Barry K."/>
            <person name="LaButti K."/>
            <person name="Morin E."/>
            <person name="Salamov A."/>
            <person name="Lipzen A."/>
            <person name="Mereny Z."/>
            <person name="Hegedus B."/>
            <person name="Baldrian P."/>
            <person name="Stursova M."/>
            <person name="Weitz H."/>
            <person name="Taylor A."/>
            <person name="Grigoriev I.V."/>
            <person name="Nagy L.G."/>
            <person name="Martin F."/>
            <person name="Kauserud H."/>
        </authorList>
    </citation>
    <scope>NUCLEOTIDE SEQUENCE</scope>
    <source>
        <strain evidence="2">CBHHK182m</strain>
    </source>
</reference>
<accession>A0AAD7J5E5</accession>
<keyword evidence="3" id="KW-1185">Reference proteome</keyword>
<dbReference type="NCBIfam" id="TIGR02464">
    <property type="entry name" value="ribofla_fusion"/>
    <property type="match status" value="1"/>
</dbReference>
<gene>
    <name evidence="2" type="ORF">B0H16DRAFT_1537045</name>
</gene>
<comment type="caution">
    <text evidence="2">The sequence shown here is derived from an EMBL/GenBank/DDBJ whole genome shotgun (WGS) entry which is preliminary data.</text>
</comment>
<evidence type="ECO:0000313" key="3">
    <source>
        <dbReference type="Proteomes" id="UP001215598"/>
    </source>
</evidence>
<organism evidence="2 3">
    <name type="scientific">Mycena metata</name>
    <dbReference type="NCBI Taxonomy" id="1033252"/>
    <lineage>
        <taxon>Eukaryota</taxon>
        <taxon>Fungi</taxon>
        <taxon>Dikarya</taxon>
        <taxon>Basidiomycota</taxon>
        <taxon>Agaricomycotina</taxon>
        <taxon>Agaricomycetes</taxon>
        <taxon>Agaricomycetidae</taxon>
        <taxon>Agaricales</taxon>
        <taxon>Marasmiineae</taxon>
        <taxon>Mycenaceae</taxon>
        <taxon>Mycena</taxon>
    </lineage>
</organism>
<dbReference type="Pfam" id="PF08719">
    <property type="entry name" value="NADAR"/>
    <property type="match status" value="2"/>
</dbReference>
<dbReference type="InterPro" id="IPR012816">
    <property type="entry name" value="NADAR"/>
</dbReference>
<feature type="domain" description="NADAR" evidence="1">
    <location>
        <begin position="171"/>
        <end position="284"/>
    </location>
</feature>
<evidence type="ECO:0000259" key="1">
    <source>
        <dbReference type="Pfam" id="PF08719"/>
    </source>
</evidence>
<proteinExistence type="predicted"/>
<dbReference type="InterPro" id="IPR037238">
    <property type="entry name" value="YbiA-like_sf"/>
</dbReference>
<dbReference type="AlphaFoldDB" id="A0AAD7J5E5"/>
<sequence length="291" mass="33993">MPSNSPRTSPHPAAHRRPKLLFYHVHDPHYGFTNFSAHPVQYKGKRYPTSEHLFQAFKFLDTRPDIAEKIRKTSEFPRDAFNEARNQQAHVRPDWKDVKIAMMDIAIEHKFTQHNDLKEELLMSADAELVEDSAEDAFWGIGKDGKGRNELGKALERLRTKLRSAQRPVILFYEQRNPYYSFTNLSPHAVAFNGEMYPTSEHLFQAFKFLECHPDVAQKIRLCKKPSDAWAEAARHKTKIRADWHGVHVEKMDIVLWQKFNQHPQLKEELLATGDADLVEARLRAPSWRRF</sequence>
<dbReference type="SUPFAM" id="SSF143990">
    <property type="entry name" value="YbiA-like"/>
    <property type="match status" value="2"/>
</dbReference>
<feature type="domain" description="NADAR" evidence="1">
    <location>
        <begin position="22"/>
        <end position="163"/>
    </location>
</feature>
<protein>
    <recommendedName>
        <fullName evidence="1">NADAR domain-containing protein</fullName>
    </recommendedName>
</protein>
<evidence type="ECO:0000313" key="2">
    <source>
        <dbReference type="EMBL" id="KAJ7757552.1"/>
    </source>
</evidence>
<dbReference type="EMBL" id="JARKIB010000044">
    <property type="protein sequence ID" value="KAJ7757552.1"/>
    <property type="molecule type" value="Genomic_DNA"/>
</dbReference>